<comment type="caution">
    <text evidence="2">The sequence shown here is derived from an EMBL/GenBank/DDBJ whole genome shotgun (WGS) entry which is preliminary data.</text>
</comment>
<protein>
    <submittedName>
        <fullName evidence="2">Uncharacterized protein</fullName>
    </submittedName>
</protein>
<evidence type="ECO:0000256" key="1">
    <source>
        <dbReference type="SAM" id="MobiDB-lite"/>
    </source>
</evidence>
<name>A0A8H7S1M4_9FUNG</name>
<keyword evidence="3" id="KW-1185">Reference proteome</keyword>
<dbReference type="AlphaFoldDB" id="A0A8H7S1M4"/>
<evidence type="ECO:0000313" key="3">
    <source>
        <dbReference type="Proteomes" id="UP000646827"/>
    </source>
</evidence>
<sequence>MALNRNKSTQFPITVQMVLADLPSMQTRVPLYSSNLWRTHWLPSYPLKNYHCGFTTASKEHYDECHLLHQHLLDELTTSFGTVYPISGEVQPLDIIINNLLRSEVGLTLGKWPKVWPALIRVLRKIDCLIHPDNAFDEEEPDPDDTINLTSLPHTQSFANT</sequence>
<evidence type="ECO:0000313" key="2">
    <source>
        <dbReference type="EMBL" id="KAG2220560.1"/>
    </source>
</evidence>
<accession>A0A8H7S1M4</accession>
<proteinExistence type="predicted"/>
<dbReference type="Proteomes" id="UP000646827">
    <property type="component" value="Unassembled WGS sequence"/>
</dbReference>
<reference evidence="2 3" key="1">
    <citation type="submission" date="2020-12" db="EMBL/GenBank/DDBJ databases">
        <title>Metabolic potential, ecology and presence of endohyphal bacteria is reflected in genomic diversity of Mucoromycotina.</title>
        <authorList>
            <person name="Muszewska A."/>
            <person name="Okrasinska A."/>
            <person name="Steczkiewicz K."/>
            <person name="Drgas O."/>
            <person name="Orlowska M."/>
            <person name="Perlinska-Lenart U."/>
            <person name="Aleksandrzak-Piekarczyk T."/>
            <person name="Szatraj K."/>
            <person name="Zielenkiewicz U."/>
            <person name="Pilsyk S."/>
            <person name="Malc E."/>
            <person name="Mieczkowski P."/>
            <person name="Kruszewska J.S."/>
            <person name="Biernat P."/>
            <person name="Pawlowska J."/>
        </authorList>
    </citation>
    <scope>NUCLEOTIDE SEQUENCE [LARGE SCALE GENOMIC DNA]</scope>
    <source>
        <strain evidence="2 3">CBS 142.35</strain>
    </source>
</reference>
<organism evidence="2 3">
    <name type="scientific">Circinella minor</name>
    <dbReference type="NCBI Taxonomy" id="1195481"/>
    <lineage>
        <taxon>Eukaryota</taxon>
        <taxon>Fungi</taxon>
        <taxon>Fungi incertae sedis</taxon>
        <taxon>Mucoromycota</taxon>
        <taxon>Mucoromycotina</taxon>
        <taxon>Mucoromycetes</taxon>
        <taxon>Mucorales</taxon>
        <taxon>Lichtheimiaceae</taxon>
        <taxon>Circinella</taxon>
    </lineage>
</organism>
<feature type="region of interest" description="Disordered" evidence="1">
    <location>
        <begin position="137"/>
        <end position="161"/>
    </location>
</feature>
<gene>
    <name evidence="2" type="ORF">INT45_008741</name>
</gene>
<dbReference type="EMBL" id="JAEPRB010000136">
    <property type="protein sequence ID" value="KAG2220560.1"/>
    <property type="molecule type" value="Genomic_DNA"/>
</dbReference>
<dbReference type="OrthoDB" id="2278560at2759"/>
<feature type="compositionally biased region" description="Polar residues" evidence="1">
    <location>
        <begin position="147"/>
        <end position="161"/>
    </location>
</feature>